<comment type="caution">
    <text evidence="1">The sequence shown here is derived from an EMBL/GenBank/DDBJ whole genome shotgun (WGS) entry which is preliminary data.</text>
</comment>
<proteinExistence type="predicted"/>
<protein>
    <submittedName>
        <fullName evidence="1">Uncharacterized protein</fullName>
    </submittedName>
</protein>
<accession>A0ACB8AWX2</accession>
<dbReference type="EMBL" id="MU266937">
    <property type="protein sequence ID" value="KAH7917787.1"/>
    <property type="molecule type" value="Genomic_DNA"/>
</dbReference>
<organism evidence="1 2">
    <name type="scientific">Leucogyrophana mollusca</name>
    <dbReference type="NCBI Taxonomy" id="85980"/>
    <lineage>
        <taxon>Eukaryota</taxon>
        <taxon>Fungi</taxon>
        <taxon>Dikarya</taxon>
        <taxon>Basidiomycota</taxon>
        <taxon>Agaricomycotina</taxon>
        <taxon>Agaricomycetes</taxon>
        <taxon>Agaricomycetidae</taxon>
        <taxon>Boletales</taxon>
        <taxon>Boletales incertae sedis</taxon>
        <taxon>Leucogyrophana</taxon>
    </lineage>
</organism>
<evidence type="ECO:0000313" key="2">
    <source>
        <dbReference type="Proteomes" id="UP000790709"/>
    </source>
</evidence>
<sequence length="122" mass="13045">MSVHEGEMSVSGVAGLPYSEDREKPTVVMHQGTSGSGTGASNEVELDGSVVKGLDQGYHLVILTLAMDIHKPRKFSISVCAHLEANTRPSYHALKAFYPPSLWASYEGQAGATWNGADANRL</sequence>
<evidence type="ECO:0000313" key="1">
    <source>
        <dbReference type="EMBL" id="KAH7917787.1"/>
    </source>
</evidence>
<keyword evidence="2" id="KW-1185">Reference proteome</keyword>
<name>A0ACB8AWX2_9AGAM</name>
<dbReference type="Proteomes" id="UP000790709">
    <property type="component" value="Unassembled WGS sequence"/>
</dbReference>
<reference evidence="1" key="1">
    <citation type="journal article" date="2021" name="New Phytol.">
        <title>Evolutionary innovations through gain and loss of genes in the ectomycorrhizal Boletales.</title>
        <authorList>
            <person name="Wu G."/>
            <person name="Miyauchi S."/>
            <person name="Morin E."/>
            <person name="Kuo A."/>
            <person name="Drula E."/>
            <person name="Varga T."/>
            <person name="Kohler A."/>
            <person name="Feng B."/>
            <person name="Cao Y."/>
            <person name="Lipzen A."/>
            <person name="Daum C."/>
            <person name="Hundley H."/>
            <person name="Pangilinan J."/>
            <person name="Johnson J."/>
            <person name="Barry K."/>
            <person name="LaButti K."/>
            <person name="Ng V."/>
            <person name="Ahrendt S."/>
            <person name="Min B."/>
            <person name="Choi I.G."/>
            <person name="Park H."/>
            <person name="Plett J.M."/>
            <person name="Magnuson J."/>
            <person name="Spatafora J.W."/>
            <person name="Nagy L.G."/>
            <person name="Henrissat B."/>
            <person name="Grigoriev I.V."/>
            <person name="Yang Z.L."/>
            <person name="Xu J."/>
            <person name="Martin F.M."/>
        </authorList>
    </citation>
    <scope>NUCLEOTIDE SEQUENCE</scope>
    <source>
        <strain evidence="1">KUC20120723A-06</strain>
    </source>
</reference>
<gene>
    <name evidence="1" type="ORF">BV22DRAFT_1052193</name>
</gene>